<dbReference type="GO" id="GO:0071973">
    <property type="term" value="P:bacterial-type flagellum-dependent cell motility"/>
    <property type="evidence" value="ECO:0007669"/>
    <property type="project" value="TreeGrafter"/>
</dbReference>
<sequence>MQTAYQNYKKQEVEGATKGKIVVLLFEGTIKFLRKASKAIDDKNIQEAHNNIVKAENILYELMSTLNMDAGEIADNLMRLYDFMIWQLIEANRDKDKNKVESVIELLLPLCDAWKQIVEKDNISVVKTPVNKEQVKSINFAG</sequence>
<dbReference type="EMBL" id="DXAQ01000104">
    <property type="protein sequence ID" value="HIZ89608.1"/>
    <property type="molecule type" value="Genomic_DNA"/>
</dbReference>
<evidence type="ECO:0000256" key="1">
    <source>
        <dbReference type="ARBA" id="ARBA00004514"/>
    </source>
</evidence>
<evidence type="ECO:0000313" key="7">
    <source>
        <dbReference type="EMBL" id="HIZ89608.1"/>
    </source>
</evidence>
<dbReference type="GO" id="GO:0044780">
    <property type="term" value="P:bacterial-type flagellum assembly"/>
    <property type="evidence" value="ECO:0007669"/>
    <property type="project" value="InterPro"/>
</dbReference>
<reference evidence="7" key="2">
    <citation type="submission" date="2021-04" db="EMBL/GenBank/DDBJ databases">
        <authorList>
            <person name="Gilroy R."/>
        </authorList>
    </citation>
    <scope>NUCLEOTIDE SEQUENCE</scope>
    <source>
        <strain evidence="7">ChiW4-1371</strain>
    </source>
</reference>
<dbReference type="InterPro" id="IPR003713">
    <property type="entry name" value="FliS"/>
</dbReference>
<evidence type="ECO:0000313" key="8">
    <source>
        <dbReference type="Proteomes" id="UP000824176"/>
    </source>
</evidence>
<reference evidence="7" key="1">
    <citation type="journal article" date="2021" name="PeerJ">
        <title>Extensive microbial diversity within the chicken gut microbiome revealed by metagenomics and culture.</title>
        <authorList>
            <person name="Gilroy R."/>
            <person name="Ravi A."/>
            <person name="Getino M."/>
            <person name="Pursley I."/>
            <person name="Horton D.L."/>
            <person name="Alikhan N.F."/>
            <person name="Baker D."/>
            <person name="Gharbi K."/>
            <person name="Hall N."/>
            <person name="Watson M."/>
            <person name="Adriaenssens E.M."/>
            <person name="Foster-Nyarko E."/>
            <person name="Jarju S."/>
            <person name="Secka A."/>
            <person name="Antonio M."/>
            <person name="Oren A."/>
            <person name="Chaudhuri R.R."/>
            <person name="La Ragione R."/>
            <person name="Hildebrand F."/>
            <person name="Pallen M.J."/>
        </authorList>
    </citation>
    <scope>NUCLEOTIDE SEQUENCE</scope>
    <source>
        <strain evidence="7">ChiW4-1371</strain>
    </source>
</reference>
<name>A0A9D2GT94_9BACT</name>
<keyword evidence="3 6" id="KW-0963">Cytoplasm</keyword>
<keyword evidence="7" id="KW-0282">Flagellum</keyword>
<evidence type="ECO:0000256" key="2">
    <source>
        <dbReference type="ARBA" id="ARBA00008787"/>
    </source>
</evidence>
<gene>
    <name evidence="7" type="primary">fliS</name>
    <name evidence="7" type="ORF">H9804_06660</name>
</gene>
<dbReference type="PANTHER" id="PTHR34773">
    <property type="entry name" value="FLAGELLAR SECRETION CHAPERONE FLIS"/>
    <property type="match status" value="1"/>
</dbReference>
<evidence type="ECO:0000256" key="3">
    <source>
        <dbReference type="ARBA" id="ARBA00022490"/>
    </source>
</evidence>
<comment type="subcellular location">
    <subcellularLocation>
        <location evidence="1 6">Cytoplasm</location>
        <location evidence="1 6">Cytosol</location>
    </subcellularLocation>
</comment>
<protein>
    <recommendedName>
        <fullName evidence="6">Flagellar secretion chaperone FliS</fullName>
    </recommendedName>
</protein>
<dbReference type="GO" id="GO:0005829">
    <property type="term" value="C:cytosol"/>
    <property type="evidence" value="ECO:0007669"/>
    <property type="project" value="UniProtKB-SubCell"/>
</dbReference>
<accession>A0A9D2GT94</accession>
<keyword evidence="5" id="KW-0143">Chaperone</keyword>
<dbReference type="Gene3D" id="1.20.120.340">
    <property type="entry name" value="Flagellar protein FliS"/>
    <property type="match status" value="1"/>
</dbReference>
<dbReference type="Proteomes" id="UP000824176">
    <property type="component" value="Unassembled WGS sequence"/>
</dbReference>
<comment type="caution">
    <text evidence="7">The sequence shown here is derived from an EMBL/GenBank/DDBJ whole genome shotgun (WGS) entry which is preliminary data.</text>
</comment>
<dbReference type="Pfam" id="PF02561">
    <property type="entry name" value="FliS"/>
    <property type="match status" value="1"/>
</dbReference>
<dbReference type="AlphaFoldDB" id="A0A9D2GT94"/>
<proteinExistence type="inferred from homology"/>
<evidence type="ECO:0000256" key="4">
    <source>
        <dbReference type="ARBA" id="ARBA00022795"/>
    </source>
</evidence>
<dbReference type="NCBIfam" id="TIGR00208">
    <property type="entry name" value="fliS"/>
    <property type="match status" value="1"/>
</dbReference>
<evidence type="ECO:0000256" key="6">
    <source>
        <dbReference type="PIRNR" id="PIRNR039090"/>
    </source>
</evidence>
<dbReference type="InterPro" id="IPR036584">
    <property type="entry name" value="FliS_sf"/>
</dbReference>
<keyword evidence="4 6" id="KW-1005">Bacterial flagellum biogenesis</keyword>
<dbReference type="PANTHER" id="PTHR34773:SF1">
    <property type="entry name" value="FLAGELLAR SECRETION CHAPERONE FLIS"/>
    <property type="match status" value="1"/>
</dbReference>
<organism evidence="7 8">
    <name type="scientific">Candidatus Mucispirillum faecigallinarum</name>
    <dbReference type="NCBI Taxonomy" id="2838699"/>
    <lineage>
        <taxon>Bacteria</taxon>
        <taxon>Pseudomonadati</taxon>
        <taxon>Deferribacterota</taxon>
        <taxon>Deferribacteres</taxon>
        <taxon>Deferribacterales</taxon>
        <taxon>Mucispirillaceae</taxon>
        <taxon>Mucispirillum</taxon>
    </lineage>
</organism>
<evidence type="ECO:0000256" key="5">
    <source>
        <dbReference type="ARBA" id="ARBA00023186"/>
    </source>
</evidence>
<keyword evidence="7" id="KW-0966">Cell projection</keyword>
<comment type="similarity">
    <text evidence="2 6">Belongs to the FliS family.</text>
</comment>
<dbReference type="CDD" id="cd16098">
    <property type="entry name" value="FliS"/>
    <property type="match status" value="1"/>
</dbReference>
<dbReference type="SUPFAM" id="SSF101116">
    <property type="entry name" value="Flagellar export chaperone FliS"/>
    <property type="match status" value="1"/>
</dbReference>
<keyword evidence="7" id="KW-0969">Cilium</keyword>
<dbReference type="PIRSF" id="PIRSF039090">
    <property type="entry name" value="Flis"/>
    <property type="match status" value="1"/>
</dbReference>